<evidence type="ECO:0000256" key="1">
    <source>
        <dbReference type="SAM" id="SignalP"/>
    </source>
</evidence>
<accession>A0ABM8D2A7</accession>
<feature type="signal peptide" evidence="1">
    <location>
        <begin position="1"/>
        <end position="30"/>
    </location>
</feature>
<proteinExistence type="predicted"/>
<sequence length="235" mass="23560">MTILRRLTQLSAVATSSIAFALAGPATAFAAPDATIPAFSEHSVPVAAPGDLFGAYQAAIDALRALGIQPFAYPSASAFCLDNTTAGLAPAVAGAIPGPWPKNSVQIPGQDLSAVKAGQAMFTFVPYGLGPDGSNTGGMQVAWLNLSTGRGGTAAMGPLPEVARSMIPAAVPADLRPTAEQAIRDFLVASLPMGGVRAVPVDTGKGTVLAAVFGTVQNGAKSCMFLPTVGITAVP</sequence>
<feature type="chain" id="PRO_5046646961" description="PASTA domain-containing protein" evidence="1">
    <location>
        <begin position="31"/>
        <end position="235"/>
    </location>
</feature>
<name>A0ABM8D2A7_9NOCA</name>
<dbReference type="EMBL" id="AP026978">
    <property type="protein sequence ID" value="BDU01432.1"/>
    <property type="molecule type" value="Genomic_DNA"/>
</dbReference>
<keyword evidence="1" id="KW-0732">Signal</keyword>
<dbReference type="RefSeq" id="WP_281874583.1">
    <property type="nucleotide sequence ID" value="NZ_AP026978.1"/>
</dbReference>
<evidence type="ECO:0000313" key="3">
    <source>
        <dbReference type="Proteomes" id="UP001317870"/>
    </source>
</evidence>
<evidence type="ECO:0000313" key="2">
    <source>
        <dbReference type="EMBL" id="BDU01432.1"/>
    </source>
</evidence>
<evidence type="ECO:0008006" key="4">
    <source>
        <dbReference type="Google" id="ProtNLM"/>
    </source>
</evidence>
<dbReference type="Proteomes" id="UP001317870">
    <property type="component" value="Chromosome"/>
</dbReference>
<protein>
    <recommendedName>
        <fullName evidence="4">PASTA domain-containing protein</fullName>
    </recommendedName>
</protein>
<reference evidence="2 3" key="1">
    <citation type="submission" date="2022-11" db="EMBL/GenBank/DDBJ databases">
        <title>Genome Sequencing of Nocardia sp. ON39_IFM12276 and assembly.</title>
        <authorList>
            <person name="Shimojima M."/>
            <person name="Toyokawa M."/>
            <person name="Uesaka K."/>
        </authorList>
    </citation>
    <scope>NUCLEOTIDE SEQUENCE [LARGE SCALE GENOMIC DNA]</scope>
    <source>
        <strain evidence="2 3">IFM 12276</strain>
    </source>
</reference>
<gene>
    <name evidence="2" type="ORF">IFM12276_44600</name>
</gene>
<keyword evidence="3" id="KW-1185">Reference proteome</keyword>
<organism evidence="2 3">
    <name type="scientific">Nocardia sputorum</name>
    <dbReference type="NCBI Taxonomy" id="2984338"/>
    <lineage>
        <taxon>Bacteria</taxon>
        <taxon>Bacillati</taxon>
        <taxon>Actinomycetota</taxon>
        <taxon>Actinomycetes</taxon>
        <taxon>Mycobacteriales</taxon>
        <taxon>Nocardiaceae</taxon>
        <taxon>Nocardia</taxon>
    </lineage>
</organism>